<feature type="region of interest" description="Disordered" evidence="1">
    <location>
        <begin position="522"/>
        <end position="553"/>
    </location>
</feature>
<dbReference type="InterPro" id="IPR050135">
    <property type="entry name" value="dGTPase-like"/>
</dbReference>
<feature type="domain" description="HD" evidence="2">
    <location>
        <begin position="58"/>
        <end position="194"/>
    </location>
</feature>
<dbReference type="GO" id="GO:0006203">
    <property type="term" value="P:dGTP catabolic process"/>
    <property type="evidence" value="ECO:0007669"/>
    <property type="project" value="TreeGrafter"/>
</dbReference>
<keyword evidence="4" id="KW-1185">Reference proteome</keyword>
<dbReference type="SMART" id="SM00471">
    <property type="entry name" value="HDc"/>
    <property type="match status" value="1"/>
</dbReference>
<dbReference type="STRING" id="1314800.A0A1B7MTY2"/>
<dbReference type="OrthoDB" id="9991235at2759"/>
<dbReference type="CDD" id="cd00077">
    <property type="entry name" value="HDc"/>
    <property type="match status" value="1"/>
</dbReference>
<dbReference type="AlphaFoldDB" id="A0A1B7MTY2"/>
<dbReference type="InParanoid" id="A0A1B7MTY2"/>
<accession>A0A1B7MTY2</accession>
<evidence type="ECO:0000256" key="1">
    <source>
        <dbReference type="SAM" id="MobiDB-lite"/>
    </source>
</evidence>
<evidence type="ECO:0000259" key="2">
    <source>
        <dbReference type="PROSITE" id="PS51831"/>
    </source>
</evidence>
<feature type="compositionally biased region" description="Polar residues" evidence="1">
    <location>
        <begin position="482"/>
        <end position="491"/>
    </location>
</feature>
<protein>
    <submittedName>
        <fullName evidence="3">HD-domain/PDEase-like protein</fullName>
    </submittedName>
</protein>
<dbReference type="SUPFAM" id="SSF109604">
    <property type="entry name" value="HD-domain/PDEase-like"/>
    <property type="match status" value="1"/>
</dbReference>
<dbReference type="Pfam" id="PF01966">
    <property type="entry name" value="HD"/>
    <property type="match status" value="1"/>
</dbReference>
<evidence type="ECO:0000313" key="4">
    <source>
        <dbReference type="Proteomes" id="UP000092154"/>
    </source>
</evidence>
<dbReference type="Gene3D" id="1.10.3210.10">
    <property type="entry name" value="Hypothetical protein af1432"/>
    <property type="match status" value="1"/>
</dbReference>
<organism evidence="3 4">
    <name type="scientific">Rhizopogon vinicolor AM-OR11-026</name>
    <dbReference type="NCBI Taxonomy" id="1314800"/>
    <lineage>
        <taxon>Eukaryota</taxon>
        <taxon>Fungi</taxon>
        <taxon>Dikarya</taxon>
        <taxon>Basidiomycota</taxon>
        <taxon>Agaricomycotina</taxon>
        <taxon>Agaricomycetes</taxon>
        <taxon>Agaricomycetidae</taxon>
        <taxon>Boletales</taxon>
        <taxon>Suillineae</taxon>
        <taxon>Rhizopogonaceae</taxon>
        <taxon>Rhizopogon</taxon>
    </lineage>
</organism>
<dbReference type="InterPro" id="IPR003607">
    <property type="entry name" value="HD/PDEase_dom"/>
</dbReference>
<sequence length="553" mass="63046">MTEDSVPNKRIFKDPVHDYVEYDPWICSFIDTPHFQRLRYVKQLGISYYVFPGASHNRFEHCLGVGHLARMMAQHLQKSQPSLGIKDEHIRCVELAGLCHDLGHGPWSHVWDGHFIPIALPNHPKWSHEKASEMMFDDMVKQHDLKISPEEVETVKALISGKKERCKLGRTMPFLFEIVANDRNGIDVDKFDYIARDCHSVGEKRNISMTRLIYSARVIDGQICYDIKNANTVYELFFTRFSLHKDIYNHKTTRAIEYMVIDVLLIAQKYMKFAEYIDIPGKYLHLTDDLLNRINMTESKELAPARKIISRIQKRDLYRRIDHKIIDWDLKGICQAHITPESIVHAAKHGDLPGVDQGIVAELTVDHVIVDVSTMHYGRGGVNPVSQVMFYSKHNPNVCQQAEKEDISLLMPEKFGEVLMQVYTKEEKFMGLVQAAYRHVFRSLPIPDDQSEIATIAVITPPVTEAPSTPRTLTRPPGLGVPSTQPSRSFVRTPSLSENKFTTLPPNYQSRSPSTIALRGLKRSREASVELDIDNPPPTRKSMRLAAAVGSTK</sequence>
<dbReference type="GO" id="GO:0008832">
    <property type="term" value="F:dGTPase activity"/>
    <property type="evidence" value="ECO:0007669"/>
    <property type="project" value="TreeGrafter"/>
</dbReference>
<reference evidence="3 4" key="1">
    <citation type="submission" date="2016-06" db="EMBL/GenBank/DDBJ databases">
        <title>Comparative genomics of the ectomycorrhizal sister species Rhizopogon vinicolor and Rhizopogon vesiculosus (Basidiomycota: Boletales) reveals a divergence of the mating type B locus.</title>
        <authorList>
            <consortium name="DOE Joint Genome Institute"/>
            <person name="Mujic A.B."/>
            <person name="Kuo A."/>
            <person name="Tritt A."/>
            <person name="Lipzen A."/>
            <person name="Chen C."/>
            <person name="Johnson J."/>
            <person name="Sharma A."/>
            <person name="Barry K."/>
            <person name="Grigoriev I.V."/>
            <person name="Spatafora J.W."/>
        </authorList>
    </citation>
    <scope>NUCLEOTIDE SEQUENCE [LARGE SCALE GENOMIC DNA]</scope>
    <source>
        <strain evidence="3 4">AM-OR11-026</strain>
    </source>
</reference>
<feature type="region of interest" description="Disordered" evidence="1">
    <location>
        <begin position="464"/>
        <end position="491"/>
    </location>
</feature>
<dbReference type="PANTHER" id="PTHR11373:SF4">
    <property type="entry name" value="DEOXYNUCLEOSIDE TRIPHOSPHATE TRIPHOSPHOHYDROLASE SAMHD1"/>
    <property type="match status" value="1"/>
</dbReference>
<evidence type="ECO:0000313" key="3">
    <source>
        <dbReference type="EMBL" id="OAX36030.1"/>
    </source>
</evidence>
<dbReference type="Pfam" id="PF19276">
    <property type="entry name" value="HD_assoc_2"/>
    <property type="match status" value="1"/>
</dbReference>
<dbReference type="Gene3D" id="3.30.70.2760">
    <property type="match status" value="1"/>
</dbReference>
<dbReference type="InterPro" id="IPR045509">
    <property type="entry name" value="HD_assoc_2"/>
</dbReference>
<gene>
    <name evidence="3" type="ORF">K503DRAFT_867851</name>
</gene>
<dbReference type="PANTHER" id="PTHR11373">
    <property type="entry name" value="DEOXYNUCLEOSIDE TRIPHOSPHATE TRIPHOSPHOHYDROLASE"/>
    <property type="match status" value="1"/>
</dbReference>
<dbReference type="GO" id="GO:0005634">
    <property type="term" value="C:nucleus"/>
    <property type="evidence" value="ECO:0007669"/>
    <property type="project" value="TreeGrafter"/>
</dbReference>
<name>A0A1B7MTY2_9AGAM</name>
<dbReference type="PROSITE" id="PS51831">
    <property type="entry name" value="HD"/>
    <property type="match status" value="1"/>
</dbReference>
<proteinExistence type="predicted"/>
<dbReference type="EMBL" id="KV448447">
    <property type="protein sequence ID" value="OAX36030.1"/>
    <property type="molecule type" value="Genomic_DNA"/>
</dbReference>
<dbReference type="Proteomes" id="UP000092154">
    <property type="component" value="Unassembled WGS sequence"/>
</dbReference>
<dbReference type="InterPro" id="IPR006674">
    <property type="entry name" value="HD_domain"/>
</dbReference>